<dbReference type="PANTHER" id="PTHR11017">
    <property type="entry name" value="LEUCINE-RICH REPEAT-CONTAINING PROTEIN"/>
    <property type="match status" value="1"/>
</dbReference>
<gene>
    <name evidence="1" type="ORF">L3X38_036936</name>
</gene>
<evidence type="ECO:0000313" key="2">
    <source>
        <dbReference type="Proteomes" id="UP001054821"/>
    </source>
</evidence>
<evidence type="ECO:0000313" key="1">
    <source>
        <dbReference type="EMBL" id="KAI5317229.1"/>
    </source>
</evidence>
<evidence type="ECO:0008006" key="3">
    <source>
        <dbReference type="Google" id="ProtNLM"/>
    </source>
</evidence>
<dbReference type="GO" id="GO:0006952">
    <property type="term" value="P:defense response"/>
    <property type="evidence" value="ECO:0007669"/>
    <property type="project" value="InterPro"/>
</dbReference>
<dbReference type="SUPFAM" id="SSF52540">
    <property type="entry name" value="P-loop containing nucleoside triphosphate hydrolases"/>
    <property type="match status" value="1"/>
</dbReference>
<dbReference type="Gene3D" id="3.40.50.300">
    <property type="entry name" value="P-loop containing nucleotide triphosphate hydrolases"/>
    <property type="match status" value="1"/>
</dbReference>
<dbReference type="EMBL" id="JAJFAZ020000007">
    <property type="protein sequence ID" value="KAI5317229.1"/>
    <property type="molecule type" value="Genomic_DNA"/>
</dbReference>
<dbReference type="PANTHER" id="PTHR11017:SF527">
    <property type="entry name" value="TMV RESISTANCE PROTEIN N-LIKE"/>
    <property type="match status" value="1"/>
</dbReference>
<proteinExistence type="predicted"/>
<organism evidence="1 2">
    <name type="scientific">Prunus dulcis</name>
    <name type="common">Almond</name>
    <name type="synonym">Amygdalus dulcis</name>
    <dbReference type="NCBI Taxonomy" id="3755"/>
    <lineage>
        <taxon>Eukaryota</taxon>
        <taxon>Viridiplantae</taxon>
        <taxon>Streptophyta</taxon>
        <taxon>Embryophyta</taxon>
        <taxon>Tracheophyta</taxon>
        <taxon>Spermatophyta</taxon>
        <taxon>Magnoliopsida</taxon>
        <taxon>eudicotyledons</taxon>
        <taxon>Gunneridae</taxon>
        <taxon>Pentapetalae</taxon>
        <taxon>rosids</taxon>
        <taxon>fabids</taxon>
        <taxon>Rosales</taxon>
        <taxon>Rosaceae</taxon>
        <taxon>Amygdaloideae</taxon>
        <taxon>Amygdaleae</taxon>
        <taxon>Prunus</taxon>
    </lineage>
</organism>
<sequence length="267" mass="29775">MNNIAASFSTLSQEYFCIWYETLLIKDIIDVIWKRLRPTSFTYVENSVGLDSSMNSIDLLLGAGVDDVRFIGIWGMGGIGKTTIARVVRERISPEFEFSIFLENVKDNFQKGGLISPGADPPWDKRGRTTPWKAGKLARESMAAPLDSCLEAPLDAHDLLDEMPQRIASCAAPCARALRVIFFKTSLAKRRRLVKAQSNFFLIDLASKRRRFGPAPLPPILSNPNLPTSQPWTTSINSSPVAQCRSPPPSTAIRRPFFKLQIYGTIL</sequence>
<name>A0AAD4YQ73_PRUDU</name>
<reference evidence="1 2" key="1">
    <citation type="journal article" date="2022" name="G3 (Bethesda)">
        <title>Whole-genome sequence and methylome profiling of the almond [Prunus dulcis (Mill.) D.A. Webb] cultivar 'Nonpareil'.</title>
        <authorList>
            <person name="D'Amico-Willman K.M."/>
            <person name="Ouma W.Z."/>
            <person name="Meulia T."/>
            <person name="Sideli G.M."/>
            <person name="Gradziel T.M."/>
            <person name="Fresnedo-Ramirez J."/>
        </authorList>
    </citation>
    <scope>NUCLEOTIDE SEQUENCE [LARGE SCALE GENOMIC DNA]</scope>
    <source>
        <strain evidence="1">Clone GOH B32 T37-40</strain>
    </source>
</reference>
<accession>A0AAD4YQ73</accession>
<keyword evidence="2" id="KW-1185">Reference proteome</keyword>
<dbReference type="AlphaFoldDB" id="A0AAD4YQ73"/>
<protein>
    <recommendedName>
        <fullName evidence="3">NB-ARC domain-containing disease resistance protein</fullName>
    </recommendedName>
</protein>
<comment type="caution">
    <text evidence="1">The sequence shown here is derived from an EMBL/GenBank/DDBJ whole genome shotgun (WGS) entry which is preliminary data.</text>
</comment>
<dbReference type="Proteomes" id="UP001054821">
    <property type="component" value="Chromosome 7"/>
</dbReference>
<dbReference type="InterPro" id="IPR044974">
    <property type="entry name" value="Disease_R_plants"/>
</dbReference>
<dbReference type="InterPro" id="IPR027417">
    <property type="entry name" value="P-loop_NTPase"/>
</dbReference>